<feature type="domain" description="Glycosyl hydrolase family 30 TIM-barrel" evidence="5">
    <location>
        <begin position="93"/>
        <end position="432"/>
    </location>
</feature>
<dbReference type="PANTHER" id="PTHR11069:SF23">
    <property type="entry name" value="LYSOSOMAL ACID GLUCOSYLCERAMIDASE"/>
    <property type="match status" value="1"/>
</dbReference>
<dbReference type="Proteomes" id="UP000295455">
    <property type="component" value="Unassembled WGS sequence"/>
</dbReference>
<keyword evidence="2" id="KW-0732">Signal</keyword>
<evidence type="ECO:0000313" key="8">
    <source>
        <dbReference type="Proteomes" id="UP000295455"/>
    </source>
</evidence>
<dbReference type="Gene3D" id="2.60.40.1180">
    <property type="entry name" value="Golgi alpha-mannosidase II"/>
    <property type="match status" value="1"/>
</dbReference>
<dbReference type="EMBL" id="SLUP01000003">
    <property type="protein sequence ID" value="TCL66937.1"/>
    <property type="molecule type" value="Genomic_DNA"/>
</dbReference>
<keyword evidence="4" id="KW-0326">Glycosidase</keyword>
<dbReference type="PANTHER" id="PTHR11069">
    <property type="entry name" value="GLUCOSYLCERAMIDASE"/>
    <property type="match status" value="1"/>
</dbReference>
<keyword evidence="3 4" id="KW-0378">Hydrolase</keyword>
<dbReference type="InterPro" id="IPR013780">
    <property type="entry name" value="Glyco_hydro_b"/>
</dbReference>
<comment type="similarity">
    <text evidence="1 4">Belongs to the glycosyl hydrolase 30 family.</text>
</comment>
<dbReference type="Pfam" id="PF02055">
    <property type="entry name" value="Glyco_hydro_30"/>
    <property type="match status" value="1"/>
</dbReference>
<dbReference type="GO" id="GO:0004348">
    <property type="term" value="F:glucosylceramidase activity"/>
    <property type="evidence" value="ECO:0007669"/>
    <property type="project" value="InterPro"/>
</dbReference>
<dbReference type="SUPFAM" id="SSF51445">
    <property type="entry name" value="(Trans)glycosidases"/>
    <property type="match status" value="1"/>
</dbReference>
<dbReference type="InterPro" id="IPR017853">
    <property type="entry name" value="GH"/>
</dbReference>
<accession>A0A4V2QE70</accession>
<reference evidence="7 8" key="1">
    <citation type="submission" date="2019-03" db="EMBL/GenBank/DDBJ databases">
        <title>Genomic Encyclopedia of Type Strains, Phase IV (KMG-IV): sequencing the most valuable type-strain genomes for metagenomic binning, comparative biology and taxonomic classification.</title>
        <authorList>
            <person name="Goeker M."/>
        </authorList>
    </citation>
    <scope>NUCLEOTIDE SEQUENCE [LARGE SCALE GENOMIC DNA]</scope>
    <source>
        <strain evidence="7 8">DSM 18792</strain>
    </source>
</reference>
<evidence type="ECO:0000256" key="2">
    <source>
        <dbReference type="ARBA" id="ARBA00022729"/>
    </source>
</evidence>
<proteinExistence type="inferred from homology"/>
<dbReference type="Pfam" id="PF17189">
    <property type="entry name" value="Glyco_hydro_30C"/>
    <property type="match status" value="1"/>
</dbReference>
<dbReference type="GO" id="GO:0016020">
    <property type="term" value="C:membrane"/>
    <property type="evidence" value="ECO:0007669"/>
    <property type="project" value="GOC"/>
</dbReference>
<dbReference type="PROSITE" id="PS51257">
    <property type="entry name" value="PROKAR_LIPOPROTEIN"/>
    <property type="match status" value="1"/>
</dbReference>
<keyword evidence="8" id="KW-1185">Reference proteome</keyword>
<evidence type="ECO:0000313" key="7">
    <source>
        <dbReference type="EMBL" id="TCL66937.1"/>
    </source>
</evidence>
<evidence type="ECO:0000259" key="6">
    <source>
        <dbReference type="Pfam" id="PF17189"/>
    </source>
</evidence>
<dbReference type="GO" id="GO:0006680">
    <property type="term" value="P:glucosylceramide catabolic process"/>
    <property type="evidence" value="ECO:0007669"/>
    <property type="project" value="TreeGrafter"/>
</dbReference>
<protein>
    <submittedName>
        <fullName evidence="7">Glucosylceramidase</fullName>
    </submittedName>
</protein>
<evidence type="ECO:0000256" key="1">
    <source>
        <dbReference type="ARBA" id="ARBA00005382"/>
    </source>
</evidence>
<feature type="domain" description="Glycosyl hydrolase family 30 beta sandwich" evidence="6">
    <location>
        <begin position="436"/>
        <end position="495"/>
    </location>
</feature>
<evidence type="ECO:0000256" key="4">
    <source>
        <dbReference type="RuleBase" id="RU361188"/>
    </source>
</evidence>
<organism evidence="7 8">
    <name type="scientific">Mariniflexile fucanivorans</name>
    <dbReference type="NCBI Taxonomy" id="264023"/>
    <lineage>
        <taxon>Bacteria</taxon>
        <taxon>Pseudomonadati</taxon>
        <taxon>Bacteroidota</taxon>
        <taxon>Flavobacteriia</taxon>
        <taxon>Flavobacteriales</taxon>
        <taxon>Flavobacteriaceae</taxon>
        <taxon>Mariniflexile</taxon>
    </lineage>
</organism>
<dbReference type="InterPro" id="IPR001139">
    <property type="entry name" value="Glyco_hydro_30"/>
</dbReference>
<sequence length="498" mass="56704">MKKLFALVLIVTVFACEQKKQDKHENQEKPIEITETPFSLKDKKISIYTTAHNNDLKLSLNTETIIFEDFKQPLETDVAINVDASKHYQTFLGIGAALTDASAETFYKLPKDKQDQFMEAYFNVEKGIGYSLGRTHIHSCDFSSGSYTYIEEGDAELKTFSIEHDKTFRIPFTKKAIEAAGGKLTMYASPWSPPAFMKTNNNMLQGGKLKTGFYQPWANYYSKFIKAYEKEGIPIWGLTIQNEPMAVQRWESCIYSAEDERDFLKNNLGPTLEKDGLGDKKIIVWDHNRDLLFQRADVILNDPEATKYVWGTGFHWYEDWKDGTPMFDAVKRVHEAFPDKNLIFTEGCNEKYDLARIVNEDPKLAERYGKSMINDFNNGTVAWTDWNILLDETGGPNHVGNFCFSPVHGNTQTGELTFTNSYYYIGHFSKFIRPEAKRVSSASSSNNLLTTAFQNQDGSLVIIVMNVSNEPVGYSLNMELKKAQLNILPHAIQSIVLK</sequence>
<evidence type="ECO:0000256" key="3">
    <source>
        <dbReference type="ARBA" id="ARBA00022801"/>
    </source>
</evidence>
<dbReference type="Gene3D" id="3.20.20.80">
    <property type="entry name" value="Glycosidases"/>
    <property type="match status" value="1"/>
</dbReference>
<dbReference type="PRINTS" id="PR00843">
    <property type="entry name" value="GLHYDRLASE30"/>
</dbReference>
<gene>
    <name evidence="7" type="ORF">EV196_103357</name>
</gene>
<dbReference type="InterPro" id="IPR033452">
    <property type="entry name" value="GH30_C"/>
</dbReference>
<name>A0A4V2QE70_9FLAO</name>
<dbReference type="AlphaFoldDB" id="A0A4V2QE70"/>
<comment type="caution">
    <text evidence="7">The sequence shown here is derived from an EMBL/GenBank/DDBJ whole genome shotgun (WGS) entry which is preliminary data.</text>
</comment>
<evidence type="ECO:0000259" key="5">
    <source>
        <dbReference type="Pfam" id="PF02055"/>
    </source>
</evidence>
<dbReference type="InterPro" id="IPR033453">
    <property type="entry name" value="Glyco_hydro_30_TIM-barrel"/>
</dbReference>